<protein>
    <submittedName>
        <fullName evidence="1">Uncharacterized protein</fullName>
    </submittedName>
</protein>
<proteinExistence type="predicted"/>
<reference evidence="1" key="1">
    <citation type="submission" date="2019-08" db="EMBL/GenBank/DDBJ databases">
        <authorList>
            <person name="Kucharzyk K."/>
            <person name="Murdoch R.W."/>
            <person name="Higgins S."/>
            <person name="Loffler F."/>
        </authorList>
    </citation>
    <scope>NUCLEOTIDE SEQUENCE</scope>
</reference>
<dbReference type="AlphaFoldDB" id="A0A645BT22"/>
<gene>
    <name evidence="1" type="ORF">SDC9_115159</name>
</gene>
<organism evidence="1">
    <name type="scientific">bioreactor metagenome</name>
    <dbReference type="NCBI Taxonomy" id="1076179"/>
    <lineage>
        <taxon>unclassified sequences</taxon>
        <taxon>metagenomes</taxon>
        <taxon>ecological metagenomes</taxon>
    </lineage>
</organism>
<name>A0A645BT22_9ZZZZ</name>
<evidence type="ECO:0000313" key="1">
    <source>
        <dbReference type="EMBL" id="MPM68228.1"/>
    </source>
</evidence>
<dbReference type="EMBL" id="VSSQ01022136">
    <property type="protein sequence ID" value="MPM68228.1"/>
    <property type="molecule type" value="Genomic_DNA"/>
</dbReference>
<sequence length="168" mass="18479">MEVDCRFRLRNVFPDVVHQFAVAAAVDFLKTGAVRALAMILRVEIFTHHQIGRCGISQFFQIFGIGFAGGLNKGEKPGQRKVGVGRPARRIHKIPVIAARNRHDHPFRGIFRTRSQHQLIVADCRHAVAGVVGNMHLKHIVARQQSDAVMNAGSVGARIARLGGHTAL</sequence>
<accession>A0A645BT22</accession>
<comment type="caution">
    <text evidence="1">The sequence shown here is derived from an EMBL/GenBank/DDBJ whole genome shotgun (WGS) entry which is preliminary data.</text>
</comment>